<accession>A0A7J7KZG6</accession>
<keyword evidence="3" id="KW-1185">Reference proteome</keyword>
<dbReference type="PANTHER" id="PTHR47372:SF24">
    <property type="entry name" value="LATE EMBRYOGENESIS ABUNDANT PROTEIN (LEA) FAMILY PROTEIN"/>
    <property type="match status" value="1"/>
</dbReference>
<dbReference type="SUPFAM" id="SSF58113">
    <property type="entry name" value="Apolipoprotein A-I"/>
    <property type="match status" value="1"/>
</dbReference>
<dbReference type="AlphaFoldDB" id="A0A7J7KZG6"/>
<protein>
    <submittedName>
        <fullName evidence="2">Uncharacterized protein</fullName>
    </submittedName>
</protein>
<dbReference type="EMBL" id="JACGCM010002779">
    <property type="protein sequence ID" value="KAF6135743.1"/>
    <property type="molecule type" value="Genomic_DNA"/>
</dbReference>
<comment type="caution">
    <text evidence="2">The sequence shown here is derived from an EMBL/GenBank/DDBJ whole genome shotgun (WGS) entry which is preliminary data.</text>
</comment>
<evidence type="ECO:0000256" key="1">
    <source>
        <dbReference type="SAM" id="MobiDB-lite"/>
    </source>
</evidence>
<organism evidence="2 3">
    <name type="scientific">Kingdonia uniflora</name>
    <dbReference type="NCBI Taxonomy" id="39325"/>
    <lineage>
        <taxon>Eukaryota</taxon>
        <taxon>Viridiplantae</taxon>
        <taxon>Streptophyta</taxon>
        <taxon>Embryophyta</taxon>
        <taxon>Tracheophyta</taxon>
        <taxon>Spermatophyta</taxon>
        <taxon>Magnoliopsida</taxon>
        <taxon>Ranunculales</taxon>
        <taxon>Circaeasteraceae</taxon>
        <taxon>Kingdonia</taxon>
    </lineage>
</organism>
<evidence type="ECO:0000313" key="2">
    <source>
        <dbReference type="EMBL" id="KAF6135743.1"/>
    </source>
</evidence>
<dbReference type="OrthoDB" id="756017at2759"/>
<feature type="region of interest" description="Disordered" evidence="1">
    <location>
        <begin position="105"/>
        <end position="132"/>
    </location>
</feature>
<dbReference type="PANTHER" id="PTHR47372">
    <property type="entry name" value="DAUER UP-REGULATED-RELATED"/>
    <property type="match status" value="1"/>
</dbReference>
<sequence>MSTFCLTTALPRFSATFARRSTFSNPRTFVSAFPRPLQASVQQEVSGAYDKAGHAIKQGKNEINKTAENVKEKACSTAGDAKEKASSTAEQLTEKAMDMANKVSETAQDVTEKAKQSVQESWGSAKDTTQKIKDTVVGKAEETAGKEAADEIEGYRG</sequence>
<name>A0A7J7KZG6_9MAGN</name>
<evidence type="ECO:0000313" key="3">
    <source>
        <dbReference type="Proteomes" id="UP000541444"/>
    </source>
</evidence>
<dbReference type="Gene3D" id="1.20.120.20">
    <property type="entry name" value="Apolipoprotein"/>
    <property type="match status" value="1"/>
</dbReference>
<proteinExistence type="predicted"/>
<gene>
    <name evidence="2" type="ORF">GIB67_028599</name>
</gene>
<reference evidence="2 3" key="1">
    <citation type="journal article" date="2020" name="IScience">
        <title>Genome Sequencing of the Endangered Kingdonia uniflora (Circaeasteraceae, Ranunculales) Reveals Potential Mechanisms of Evolutionary Specialization.</title>
        <authorList>
            <person name="Sun Y."/>
            <person name="Deng T."/>
            <person name="Zhang A."/>
            <person name="Moore M.J."/>
            <person name="Landis J.B."/>
            <person name="Lin N."/>
            <person name="Zhang H."/>
            <person name="Zhang X."/>
            <person name="Huang J."/>
            <person name="Zhang X."/>
            <person name="Sun H."/>
            <person name="Wang H."/>
        </authorList>
    </citation>
    <scope>NUCLEOTIDE SEQUENCE [LARGE SCALE GENOMIC DNA]</scope>
    <source>
        <strain evidence="2">TB1705</strain>
        <tissue evidence="2">Leaf</tissue>
    </source>
</reference>
<feature type="region of interest" description="Disordered" evidence="1">
    <location>
        <begin position="138"/>
        <end position="157"/>
    </location>
</feature>
<dbReference type="Proteomes" id="UP000541444">
    <property type="component" value="Unassembled WGS sequence"/>
</dbReference>